<dbReference type="OrthoDB" id="5414888at2759"/>
<dbReference type="SUPFAM" id="SSF50998">
    <property type="entry name" value="Quinoprotein alcohol dehydrogenase-like"/>
    <property type="match status" value="1"/>
</dbReference>
<evidence type="ECO:0000313" key="5">
    <source>
        <dbReference type="EMBL" id="CAE1290420.1"/>
    </source>
</evidence>
<dbReference type="PROSITE" id="PS50082">
    <property type="entry name" value="WD_REPEATS_2"/>
    <property type="match status" value="3"/>
</dbReference>
<name>A0A812D7Y5_ACAPH</name>
<dbReference type="Pfam" id="PF00400">
    <property type="entry name" value="WD40"/>
    <property type="match status" value="3"/>
</dbReference>
<proteinExistence type="predicted"/>
<organism evidence="5 6">
    <name type="scientific">Acanthosepion pharaonis</name>
    <name type="common">Pharaoh cuttlefish</name>
    <name type="synonym">Sepia pharaonis</name>
    <dbReference type="NCBI Taxonomy" id="158019"/>
    <lineage>
        <taxon>Eukaryota</taxon>
        <taxon>Metazoa</taxon>
        <taxon>Spiralia</taxon>
        <taxon>Lophotrochozoa</taxon>
        <taxon>Mollusca</taxon>
        <taxon>Cephalopoda</taxon>
        <taxon>Coleoidea</taxon>
        <taxon>Decapodiformes</taxon>
        <taxon>Sepiida</taxon>
        <taxon>Sepiina</taxon>
        <taxon>Sepiidae</taxon>
        <taxon>Acanthosepion</taxon>
    </lineage>
</organism>
<evidence type="ECO:0000256" key="2">
    <source>
        <dbReference type="ARBA" id="ARBA00022737"/>
    </source>
</evidence>
<feature type="repeat" description="WD" evidence="3">
    <location>
        <begin position="169"/>
        <end position="210"/>
    </location>
</feature>
<evidence type="ECO:0000256" key="1">
    <source>
        <dbReference type="ARBA" id="ARBA00022574"/>
    </source>
</evidence>
<dbReference type="GO" id="GO:0030686">
    <property type="term" value="C:90S preribosome"/>
    <property type="evidence" value="ECO:0007669"/>
    <property type="project" value="TreeGrafter"/>
</dbReference>
<protein>
    <submittedName>
        <fullName evidence="5">UTP13</fullName>
    </submittedName>
</protein>
<keyword evidence="1 3" id="KW-0853">WD repeat</keyword>
<keyword evidence="4" id="KW-1133">Transmembrane helix</keyword>
<dbReference type="GO" id="GO:0000472">
    <property type="term" value="P:endonucleolytic cleavage to generate mature 5'-end of SSU-rRNA from (SSU-rRNA, 5.8S rRNA, LSU-rRNA)"/>
    <property type="evidence" value="ECO:0007669"/>
    <property type="project" value="TreeGrafter"/>
</dbReference>
<feature type="transmembrane region" description="Helical" evidence="4">
    <location>
        <begin position="319"/>
        <end position="344"/>
    </location>
</feature>
<dbReference type="PRINTS" id="PR00320">
    <property type="entry name" value="GPROTEINBRPT"/>
</dbReference>
<dbReference type="EMBL" id="CAHIKZ030002657">
    <property type="protein sequence ID" value="CAE1290420.1"/>
    <property type="molecule type" value="Genomic_DNA"/>
</dbReference>
<evidence type="ECO:0000256" key="3">
    <source>
        <dbReference type="PROSITE-ProRule" id="PRU00221"/>
    </source>
</evidence>
<comment type="caution">
    <text evidence="5">The sequence shown here is derived from an EMBL/GenBank/DDBJ whole genome shotgun (WGS) entry which is preliminary data.</text>
</comment>
<dbReference type="PANTHER" id="PTHR19854:SF15">
    <property type="entry name" value="TRANSDUCIN BETA-LIKE PROTEIN 3"/>
    <property type="match status" value="1"/>
</dbReference>
<dbReference type="InterPro" id="IPR019775">
    <property type="entry name" value="WD40_repeat_CS"/>
</dbReference>
<evidence type="ECO:0000256" key="4">
    <source>
        <dbReference type="SAM" id="Phobius"/>
    </source>
</evidence>
<dbReference type="PANTHER" id="PTHR19854">
    <property type="entry name" value="TRANSDUCIN BETA-LIKE 3"/>
    <property type="match status" value="1"/>
</dbReference>
<dbReference type="InterPro" id="IPR020472">
    <property type="entry name" value="WD40_PAC1"/>
</dbReference>
<keyword evidence="2" id="KW-0677">Repeat</keyword>
<dbReference type="SMART" id="SM00320">
    <property type="entry name" value="WD40"/>
    <property type="match status" value="4"/>
</dbReference>
<sequence length="357" mass="40703">MSATKRNCLEVLSEYGPFYNSGKISVTSEHLVCTYKSQVNVVCQRTGKILWTIPLKLVVADKSLHLQLFNLETKELSGQSWRSLHLNHIRCMQFNEAGNLLATGGTDSSIKVWDTDYRYCTHSFKRSAGVITSLLFQPYGKADVRLFSGAESGEVCLFDLRKKSVIQASEHHSSAVTDMVLSEDNKTLISAGRDSIVTLWTAENLGIQKTVAVFEPIESLLLVTKYFPNSTGHCFITAGSQEHEMPVMKIVLINQGRQVLSGTSDGFLNIWDLLTQTLQSHMEESFFLSFQFLILCHFFSFEAFFFITIFSLKKKANFFLVLFLFQIEISFQFVSYLSFFSFFLQQNYLLLIRFLFL</sequence>
<dbReference type="InterPro" id="IPR001680">
    <property type="entry name" value="WD40_rpt"/>
</dbReference>
<keyword evidence="6" id="KW-1185">Reference proteome</keyword>
<dbReference type="InterPro" id="IPR011047">
    <property type="entry name" value="Quinoprotein_ADH-like_sf"/>
</dbReference>
<dbReference type="GO" id="GO:0000480">
    <property type="term" value="P:endonucleolytic cleavage in 5'-ETS of tricistronic rRNA transcript (SSU-rRNA, 5.8S rRNA, LSU-rRNA)"/>
    <property type="evidence" value="ECO:0007669"/>
    <property type="project" value="TreeGrafter"/>
</dbReference>
<dbReference type="GO" id="GO:0005730">
    <property type="term" value="C:nucleolus"/>
    <property type="evidence" value="ECO:0007669"/>
    <property type="project" value="TreeGrafter"/>
</dbReference>
<gene>
    <name evidence="5" type="ORF">SPHA_48190</name>
</gene>
<dbReference type="Proteomes" id="UP000597762">
    <property type="component" value="Unassembled WGS sequence"/>
</dbReference>
<keyword evidence="4" id="KW-0472">Membrane</keyword>
<dbReference type="PROSITE" id="PS00678">
    <property type="entry name" value="WD_REPEATS_1"/>
    <property type="match status" value="1"/>
</dbReference>
<feature type="repeat" description="WD" evidence="3">
    <location>
        <begin position="82"/>
        <end position="123"/>
    </location>
</feature>
<dbReference type="Gene3D" id="2.130.10.10">
    <property type="entry name" value="YVTN repeat-like/Quinoprotein amine dehydrogenase"/>
    <property type="match status" value="1"/>
</dbReference>
<reference evidence="5" key="1">
    <citation type="submission" date="2021-01" db="EMBL/GenBank/DDBJ databases">
        <authorList>
            <person name="Li R."/>
            <person name="Bekaert M."/>
        </authorList>
    </citation>
    <scope>NUCLEOTIDE SEQUENCE</scope>
    <source>
        <strain evidence="5">Farmed</strain>
    </source>
</reference>
<keyword evidence="4" id="KW-0812">Transmembrane</keyword>
<dbReference type="AlphaFoldDB" id="A0A812D7Y5"/>
<dbReference type="GO" id="GO:0034511">
    <property type="term" value="F:U3 snoRNA binding"/>
    <property type="evidence" value="ECO:0007669"/>
    <property type="project" value="TreeGrafter"/>
</dbReference>
<accession>A0A812D7Y5</accession>
<evidence type="ECO:0000313" key="6">
    <source>
        <dbReference type="Proteomes" id="UP000597762"/>
    </source>
</evidence>
<dbReference type="PROSITE" id="PS50294">
    <property type="entry name" value="WD_REPEATS_REGION"/>
    <property type="match status" value="3"/>
</dbReference>
<feature type="repeat" description="WD" evidence="3">
    <location>
        <begin position="240"/>
        <end position="273"/>
    </location>
</feature>
<feature type="transmembrane region" description="Helical" evidence="4">
    <location>
        <begin position="286"/>
        <end position="312"/>
    </location>
</feature>
<dbReference type="InterPro" id="IPR015943">
    <property type="entry name" value="WD40/YVTN_repeat-like_dom_sf"/>
</dbReference>